<dbReference type="OrthoDB" id="8052122at2759"/>
<evidence type="ECO:0000313" key="2">
    <source>
        <dbReference type="Proteomes" id="UP000095300"/>
    </source>
</evidence>
<dbReference type="EnsemblMetazoa" id="SCAU008227-RA">
    <property type="protein sequence ID" value="SCAU008227-PA"/>
    <property type="gene ID" value="SCAU008227"/>
</dbReference>
<name>A0A1I8PHV2_STOCA</name>
<gene>
    <name evidence="1" type="primary">106088213</name>
</gene>
<protein>
    <submittedName>
        <fullName evidence="1">Uncharacterized protein</fullName>
    </submittedName>
</protein>
<dbReference type="VEuPathDB" id="VectorBase:SCAU008227"/>
<dbReference type="KEGG" id="scac:106088213"/>
<reference evidence="1" key="1">
    <citation type="submission" date="2020-05" db="UniProtKB">
        <authorList>
            <consortium name="EnsemblMetazoa"/>
        </authorList>
    </citation>
    <scope>IDENTIFICATION</scope>
    <source>
        <strain evidence="1">USDA</strain>
    </source>
</reference>
<evidence type="ECO:0000313" key="1">
    <source>
        <dbReference type="EnsemblMetazoa" id="SCAU008227-PA"/>
    </source>
</evidence>
<proteinExistence type="predicted"/>
<sequence length="176" mass="20790">MRNNNVKEAGKVTEQIDMEFNARRNYPRRWSRYYNETPWDDMYNPNKLSQKIKELAQEEELCPYQHVNEGDGHFVSPDMYKSLISYCRCGRPRSDFHLLRCVQKEKAKFVPTKEEIAKGIAKDRLQLPKTSSAFVGWHDKTPTYKQWEESIRYKSPVYDMPGERITTSPYNAIIIG</sequence>
<organism evidence="1 2">
    <name type="scientific">Stomoxys calcitrans</name>
    <name type="common">Stable fly</name>
    <name type="synonym">Conops calcitrans</name>
    <dbReference type="NCBI Taxonomy" id="35570"/>
    <lineage>
        <taxon>Eukaryota</taxon>
        <taxon>Metazoa</taxon>
        <taxon>Ecdysozoa</taxon>
        <taxon>Arthropoda</taxon>
        <taxon>Hexapoda</taxon>
        <taxon>Insecta</taxon>
        <taxon>Pterygota</taxon>
        <taxon>Neoptera</taxon>
        <taxon>Endopterygota</taxon>
        <taxon>Diptera</taxon>
        <taxon>Brachycera</taxon>
        <taxon>Muscomorpha</taxon>
        <taxon>Muscoidea</taxon>
        <taxon>Muscidae</taxon>
        <taxon>Stomoxys</taxon>
    </lineage>
</organism>
<dbReference type="Proteomes" id="UP000095300">
    <property type="component" value="Unassembled WGS sequence"/>
</dbReference>
<keyword evidence="2" id="KW-1185">Reference proteome</keyword>
<accession>A0A1I8PHV2</accession>
<dbReference type="AlphaFoldDB" id="A0A1I8PHV2"/>